<proteinExistence type="predicted"/>
<protein>
    <recommendedName>
        <fullName evidence="2">Response regulatory domain-containing protein</fullName>
    </recommendedName>
</protein>
<evidence type="ECO:0000313" key="1">
    <source>
        <dbReference type="EMBL" id="VAW53512.1"/>
    </source>
</evidence>
<accession>A0A3B0WR18</accession>
<evidence type="ECO:0008006" key="2">
    <source>
        <dbReference type="Google" id="ProtNLM"/>
    </source>
</evidence>
<dbReference type="AlphaFoldDB" id="A0A3B0WR18"/>
<gene>
    <name evidence="1" type="ORF">MNBD_GAMMA05-407</name>
</gene>
<dbReference type="EMBL" id="UOFE01000034">
    <property type="protein sequence ID" value="VAW53512.1"/>
    <property type="molecule type" value="Genomic_DNA"/>
</dbReference>
<organism evidence="1">
    <name type="scientific">hydrothermal vent metagenome</name>
    <dbReference type="NCBI Taxonomy" id="652676"/>
    <lineage>
        <taxon>unclassified sequences</taxon>
        <taxon>metagenomes</taxon>
        <taxon>ecological metagenomes</taxon>
    </lineage>
</organism>
<name>A0A3B0WR18_9ZZZZ</name>
<reference evidence="1" key="1">
    <citation type="submission" date="2018-06" db="EMBL/GenBank/DDBJ databases">
        <authorList>
            <person name="Zhirakovskaya E."/>
        </authorList>
    </citation>
    <scope>NUCLEOTIDE SEQUENCE</scope>
</reference>
<sequence length="142" mass="15964">MTNVGSHSKNMPANKPILLSIVELGGYPDFSPLYEAAGFEVVKTDSVRKAVKLIRQHKPTVMVAEFNFQSDFRDRTSSLETILSSTQGIVDANMIVFYEKEFAPQYQRFLQSFDVASSMIFPINEEQLRQTLTGISHKLGSI</sequence>